<reference evidence="1" key="1">
    <citation type="submission" date="2018-11" db="EMBL/GenBank/DDBJ databases">
        <authorList>
            <consortium name="PulseNet: The National Subtyping Network for Foodborne Disease Surveillance"/>
            <person name="Tarr C.L."/>
            <person name="Trees E."/>
            <person name="Katz L.S."/>
            <person name="Carleton-Romer H.A."/>
            <person name="Stroika S."/>
            <person name="Kucerova Z."/>
            <person name="Roache K.F."/>
            <person name="Sabol A.L."/>
            <person name="Besser J."/>
            <person name="Gerner-Smidt P."/>
        </authorList>
    </citation>
    <scope>NUCLEOTIDE SEQUENCE [LARGE SCALE GENOMIC DNA]</scope>
    <source>
        <strain evidence="1">PNUSAS058450</strain>
    </source>
</reference>
<name>A0A3K0PJB6_SALER</name>
<sequence>MRELNPAPPWVTPVYAQSCLKAKGCTDAGTAEEPVDNFGQMTIFAQPDDGGANAPTQATAAPLAPGTATGVMTQVRWEWSLTGVLGATRGIPYVGAIISVLYVPSAGEGSGNAPERDEFWYEEKLRQKALTGAKATTRVNYIGLKKQKMMEKPQYQKR</sequence>
<evidence type="ECO:0000313" key="1">
    <source>
        <dbReference type="EMBL" id="MGD31446.1"/>
    </source>
</evidence>
<dbReference type="AlphaFoldDB" id="A0A3K0PJB6"/>
<dbReference type="EMBL" id="RNKS01000072">
    <property type="protein sequence ID" value="MGD31446.1"/>
    <property type="molecule type" value="Genomic_DNA"/>
</dbReference>
<organism evidence="1">
    <name type="scientific">Salmonella enterica</name>
    <name type="common">Salmonella choleraesuis</name>
    <dbReference type="NCBI Taxonomy" id="28901"/>
    <lineage>
        <taxon>Bacteria</taxon>
        <taxon>Pseudomonadati</taxon>
        <taxon>Pseudomonadota</taxon>
        <taxon>Gammaproteobacteria</taxon>
        <taxon>Enterobacterales</taxon>
        <taxon>Enterobacteriaceae</taxon>
        <taxon>Salmonella</taxon>
    </lineage>
</organism>
<accession>A0A3K0PJB6</accession>
<proteinExistence type="predicted"/>
<dbReference type="Proteomes" id="UP000885336">
    <property type="component" value="Unassembled WGS sequence"/>
</dbReference>
<comment type="caution">
    <text evidence="1">The sequence shown here is derived from an EMBL/GenBank/DDBJ whole genome shotgun (WGS) entry which is preliminary data.</text>
</comment>
<protein>
    <submittedName>
        <fullName evidence="1">Uncharacterized protein</fullName>
    </submittedName>
</protein>
<gene>
    <name evidence="1" type="ORF">EE393_21430</name>
</gene>